<sequence length="75" mass="8821">MRHTSDMIPAARFVRLLEVRFERGRREQRFARQKPTQDLHPLRSEQRLRHVRVLATTLAVYALSTLTMAASFVVM</sequence>
<gene>
    <name evidence="2" type="ORF">SNE35_31160</name>
</gene>
<evidence type="ECO:0000313" key="3">
    <source>
        <dbReference type="Proteomes" id="UP001285263"/>
    </source>
</evidence>
<comment type="caution">
    <text evidence="2">The sequence shown here is derived from an EMBL/GenBank/DDBJ whole genome shotgun (WGS) entry which is preliminary data.</text>
</comment>
<proteinExistence type="predicted"/>
<name>A0ABU5DRP8_9BURK</name>
<reference evidence="2 3" key="1">
    <citation type="submission" date="2023-11" db="EMBL/GenBank/DDBJ databases">
        <title>Paucibacter sp. nov., isolated from fresh soil in Korea.</title>
        <authorList>
            <person name="Le N.T.T."/>
        </authorList>
    </citation>
    <scope>NUCLEOTIDE SEQUENCE [LARGE SCALE GENOMIC DNA]</scope>
    <source>
        <strain evidence="2 3">R3-3</strain>
    </source>
</reference>
<keyword evidence="1" id="KW-0472">Membrane</keyword>
<dbReference type="RefSeq" id="WP_320426968.1">
    <property type="nucleotide sequence ID" value="NZ_JAXCLA010000013.1"/>
</dbReference>
<evidence type="ECO:0000313" key="2">
    <source>
        <dbReference type="EMBL" id="MDY0748999.1"/>
    </source>
</evidence>
<keyword evidence="1" id="KW-1133">Transmembrane helix</keyword>
<organism evidence="2 3">
    <name type="scientific">Roseateles agri</name>
    <dbReference type="NCBI Taxonomy" id="3098619"/>
    <lineage>
        <taxon>Bacteria</taxon>
        <taxon>Pseudomonadati</taxon>
        <taxon>Pseudomonadota</taxon>
        <taxon>Betaproteobacteria</taxon>
        <taxon>Burkholderiales</taxon>
        <taxon>Sphaerotilaceae</taxon>
        <taxon>Roseateles</taxon>
    </lineage>
</organism>
<keyword evidence="1" id="KW-0812">Transmembrane</keyword>
<keyword evidence="3" id="KW-1185">Reference proteome</keyword>
<accession>A0ABU5DRP8</accession>
<dbReference type="Proteomes" id="UP001285263">
    <property type="component" value="Unassembled WGS sequence"/>
</dbReference>
<protein>
    <submittedName>
        <fullName evidence="2">Uncharacterized protein</fullName>
    </submittedName>
</protein>
<feature type="transmembrane region" description="Helical" evidence="1">
    <location>
        <begin position="53"/>
        <end position="74"/>
    </location>
</feature>
<evidence type="ECO:0000256" key="1">
    <source>
        <dbReference type="SAM" id="Phobius"/>
    </source>
</evidence>
<dbReference type="EMBL" id="JAXCLA010000013">
    <property type="protein sequence ID" value="MDY0748999.1"/>
    <property type="molecule type" value="Genomic_DNA"/>
</dbReference>